<proteinExistence type="predicted"/>
<organism evidence="1 2">
    <name type="scientific">Clostridium weizhouense</name>
    <dbReference type="NCBI Taxonomy" id="2859781"/>
    <lineage>
        <taxon>Bacteria</taxon>
        <taxon>Bacillati</taxon>
        <taxon>Bacillota</taxon>
        <taxon>Clostridia</taxon>
        <taxon>Eubacteriales</taxon>
        <taxon>Clostridiaceae</taxon>
        <taxon>Clostridium</taxon>
    </lineage>
</organism>
<dbReference type="EMBL" id="JAHXPT010000010">
    <property type="protein sequence ID" value="MBW6410962.1"/>
    <property type="molecule type" value="Genomic_DNA"/>
</dbReference>
<keyword evidence="2" id="KW-1185">Reference proteome</keyword>
<accession>A0ABS7AQM1</accession>
<dbReference type="RefSeq" id="WP_219780428.1">
    <property type="nucleotide sequence ID" value="NZ_JAHXPT010000010.1"/>
</dbReference>
<evidence type="ECO:0000313" key="1">
    <source>
        <dbReference type="EMBL" id="MBW6410962.1"/>
    </source>
</evidence>
<sequence>MELTELNLTEEQLTGVQNILQSEGDKIRTKYNKQIKELEGKLPKEVSQEELAYKKEIEDFKKEKMQFELSKNLESKGLNSKLATYLNTQGVEDLETYLTEFADIINKQTNNYKPTNHNPIGGNITKEDFNKMGIMERTNLYNTNKQLYDILSK</sequence>
<evidence type="ECO:0000313" key="2">
    <source>
        <dbReference type="Proteomes" id="UP001519921"/>
    </source>
</evidence>
<comment type="caution">
    <text evidence="1">The sequence shown here is derived from an EMBL/GenBank/DDBJ whole genome shotgun (WGS) entry which is preliminary data.</text>
</comment>
<reference evidence="1 2" key="1">
    <citation type="submission" date="2021-07" db="EMBL/GenBank/DDBJ databases">
        <title>Clostridium weizhouense sp. nov., an anaerobic bacterium isolated from activated sludge of Petroleum wastewater.</title>
        <authorList>
            <person name="Li Q."/>
        </authorList>
    </citation>
    <scope>NUCLEOTIDE SEQUENCE [LARGE SCALE GENOMIC DNA]</scope>
    <source>
        <strain evidence="1 2">YB-6</strain>
    </source>
</reference>
<gene>
    <name evidence="1" type="ORF">KYD98_12730</name>
</gene>
<dbReference type="Proteomes" id="UP001519921">
    <property type="component" value="Unassembled WGS sequence"/>
</dbReference>
<evidence type="ECO:0008006" key="3">
    <source>
        <dbReference type="Google" id="ProtNLM"/>
    </source>
</evidence>
<protein>
    <recommendedName>
        <fullName evidence="3">DUF4355 domain-containing protein</fullName>
    </recommendedName>
</protein>
<name>A0ABS7AQM1_9CLOT</name>